<evidence type="ECO:0000313" key="3">
    <source>
        <dbReference type="Proteomes" id="UP000176893"/>
    </source>
</evidence>
<protein>
    <submittedName>
        <fullName evidence="2">Uncharacterized protein</fullName>
    </submittedName>
</protein>
<feature type="compositionally biased region" description="Pro residues" evidence="1">
    <location>
        <begin position="497"/>
        <end position="506"/>
    </location>
</feature>
<dbReference type="AlphaFoldDB" id="A0A1F8EB76"/>
<evidence type="ECO:0000313" key="2">
    <source>
        <dbReference type="EMBL" id="OGM98053.1"/>
    </source>
</evidence>
<feature type="compositionally biased region" description="Basic and acidic residues" evidence="1">
    <location>
        <begin position="421"/>
        <end position="436"/>
    </location>
</feature>
<evidence type="ECO:0000256" key="1">
    <source>
        <dbReference type="SAM" id="MobiDB-lite"/>
    </source>
</evidence>
<feature type="compositionally biased region" description="Polar residues" evidence="1">
    <location>
        <begin position="382"/>
        <end position="399"/>
    </location>
</feature>
<dbReference type="STRING" id="1802661.A2649_01825"/>
<feature type="compositionally biased region" description="Basic and acidic residues" evidence="1">
    <location>
        <begin position="351"/>
        <end position="360"/>
    </location>
</feature>
<accession>A0A1F8EB76</accession>
<reference evidence="2 3" key="1">
    <citation type="journal article" date="2016" name="Nat. Commun.">
        <title>Thousands of microbial genomes shed light on interconnected biogeochemical processes in an aquifer system.</title>
        <authorList>
            <person name="Anantharaman K."/>
            <person name="Brown C.T."/>
            <person name="Hug L.A."/>
            <person name="Sharon I."/>
            <person name="Castelle C.J."/>
            <person name="Probst A.J."/>
            <person name="Thomas B.C."/>
            <person name="Singh A."/>
            <person name="Wilkins M.J."/>
            <person name="Karaoz U."/>
            <person name="Brodie E.L."/>
            <person name="Williams K.H."/>
            <person name="Hubbard S.S."/>
            <person name="Banfield J.F."/>
        </authorList>
    </citation>
    <scope>NUCLEOTIDE SEQUENCE [LARGE SCALE GENOMIC DNA]</scope>
</reference>
<feature type="region of interest" description="Disordered" evidence="1">
    <location>
        <begin position="318"/>
        <end position="511"/>
    </location>
</feature>
<comment type="caution">
    <text evidence="2">The sequence shown here is derived from an EMBL/GenBank/DDBJ whole genome shotgun (WGS) entry which is preliminary data.</text>
</comment>
<proteinExistence type="predicted"/>
<dbReference type="EMBL" id="MGJB01000018">
    <property type="protein sequence ID" value="OGM98053.1"/>
    <property type="molecule type" value="Genomic_DNA"/>
</dbReference>
<feature type="compositionally biased region" description="Basic and acidic residues" evidence="1">
    <location>
        <begin position="400"/>
        <end position="409"/>
    </location>
</feature>
<gene>
    <name evidence="2" type="ORF">A2649_01825</name>
</gene>
<name>A0A1F8EB76_9BACT</name>
<sequence length="527" mass="59059">MKQNKIIFILYLAGVGILSFFAVQVFAGISDIQYPVSQLGNCKSESECRSYCDRPENISACLNFAEQNNLMPKEELEMAKKFAASGNKGPGGCTGKDSCETYCNDISRIDECVSFAEQNSLIPPDELREAQKVRNAIKRGVKPPACGNKKSCDSYCGNPSHMEECVTFASEAGLMGDQEKENAQKMLQALKRGVKPLPCRGRQACDEYCQQPDNMEVCMNFAIEAGFMDAKEAEMARKTKGKGPGGCKGKEECESFCNNPSNQDICFKFAEENGMITEEELSRMKEGMNRMREDIDRMPSEARDCLRSALGEKTMNKIQSGELTPGPQLGDAIQGCFQKMPPSMEGEPGQEQERQEHEGRPGIPPPEGSEFRRSPGGCSTPEECQSFCSQNPEACQNFQRSEDKQRSNEQRPIQNQFPPPGEREEPREWERREPQDKQIPPEFQRPEMPMPSDEMTPPPGFVPPSEFEGRMPIEQSQPLEPVPQMQQQFQEPQREMLPPPPPPSEPAPQSLLNNKYLGAIFRFLLNN</sequence>
<dbReference type="Proteomes" id="UP000176893">
    <property type="component" value="Unassembled WGS sequence"/>
</dbReference>
<organism evidence="2 3">
    <name type="scientific">Candidatus Yanofskybacteria bacterium RIFCSPHIGHO2_01_FULL_41_26</name>
    <dbReference type="NCBI Taxonomy" id="1802661"/>
    <lineage>
        <taxon>Bacteria</taxon>
        <taxon>Candidatus Yanofskyibacteriota</taxon>
    </lineage>
</organism>
<feature type="compositionally biased region" description="Low complexity" evidence="1">
    <location>
        <begin position="482"/>
        <end position="491"/>
    </location>
</feature>